<dbReference type="RefSeq" id="WP_354007359.1">
    <property type="nucleotide sequence ID" value="NZ_JBEWTA010000001.1"/>
</dbReference>
<reference evidence="2 3" key="1">
    <citation type="submission" date="2024-06" db="EMBL/GenBank/DDBJ databases">
        <title>Genomic Encyclopedia of Type Strains, Phase V (KMG-V): Genome sequencing to study the core and pangenomes of soil and plant-associated prokaryotes.</title>
        <authorList>
            <person name="Whitman W."/>
        </authorList>
    </citation>
    <scope>NUCLEOTIDE SEQUENCE [LARGE SCALE GENOMIC DNA]</scope>
    <source>
        <strain evidence="2 3">NE40</strain>
    </source>
</reference>
<proteinExistence type="predicted"/>
<evidence type="ECO:0000256" key="1">
    <source>
        <dbReference type="SAM" id="MobiDB-lite"/>
    </source>
</evidence>
<feature type="compositionally biased region" description="Basic and acidic residues" evidence="1">
    <location>
        <begin position="25"/>
        <end position="35"/>
    </location>
</feature>
<dbReference type="EMBL" id="JBEWTB010000002">
    <property type="protein sequence ID" value="MET4757188.1"/>
    <property type="molecule type" value="Genomic_DNA"/>
</dbReference>
<gene>
    <name evidence="2" type="ORF">V5J35_002380</name>
</gene>
<name>A0ABV2SHE2_9GAMM</name>
<evidence type="ECO:0008006" key="4">
    <source>
        <dbReference type="Google" id="ProtNLM"/>
    </source>
</evidence>
<organism evidence="2 3">
    <name type="scientific">Endozoicomonas lisbonensis</name>
    <dbReference type="NCBI Taxonomy" id="3120522"/>
    <lineage>
        <taxon>Bacteria</taxon>
        <taxon>Pseudomonadati</taxon>
        <taxon>Pseudomonadota</taxon>
        <taxon>Gammaproteobacteria</taxon>
        <taxon>Oceanospirillales</taxon>
        <taxon>Endozoicomonadaceae</taxon>
        <taxon>Endozoicomonas</taxon>
    </lineage>
</organism>
<keyword evidence="3" id="KW-1185">Reference proteome</keyword>
<evidence type="ECO:0000313" key="2">
    <source>
        <dbReference type="EMBL" id="MET4757188.1"/>
    </source>
</evidence>
<comment type="caution">
    <text evidence="2">The sequence shown here is derived from an EMBL/GenBank/DDBJ whole genome shotgun (WGS) entry which is preliminary data.</text>
</comment>
<feature type="compositionally biased region" description="Pro residues" evidence="1">
    <location>
        <begin position="1"/>
        <end position="10"/>
    </location>
</feature>
<sequence length="649" mass="72367">MPINPKPPFVRRPYSSDTDNLPPGKRSDGKVKRTPEPSPSTARGKAGKPTPLRARNITPVAASPAVNARAVAKANYIQQLRKTSVLQAQASLINHIPALKRLGSNPAGIPANLGFSISYNDKGTLISVIPPDERLRANPKKYNEIKTKLIRKLEQIENQYKGAKKQDLFDKAAIAEEQLRTSKEALTEAGAATPVVDYKQFMVPLGLMTTPKPGVRPVHSPFTPDGAATARPVEFMLEHERRRRDVPVSPGSRVSGGFKLDQSDVDRVRFISAEEMVLLDRPSESRPLLQQAYLGFRRADASWLENTPIRFQPAEPTDCDRIAYSNSNHLVLKKFKVQLQPVSSRDYLPGDEILVVKDMDTNQLKLVRAGSFDGEDVGGGGFPGYSKKGAERAFAYLQNKLVDNRKPYQNLQAGSGGNKEAWACGFNSLQLAIFMATGIKVSFPLLVATIEDQLDKLSPEDRQLVRNYLIRKHYGFGPVILQALLGNTDRYKLPPFANAFYSYAMIGTEQGSPTARIDGVHFNRTDTKVLSRHEIENHDFDKASSVVVGQGAYAYGIFRIKARDGSYQYVVYDPHNFDYDVDFFTNPNQGGLKAFNSKQEAFHYISTQKSGKNRGGEFDGFYRFPDIILQDLQKNMLKAKSNWERRVIV</sequence>
<accession>A0ABV2SHE2</accession>
<feature type="region of interest" description="Disordered" evidence="1">
    <location>
        <begin position="1"/>
        <end position="55"/>
    </location>
</feature>
<protein>
    <recommendedName>
        <fullName evidence="4">Calpain catalytic domain-containing protein</fullName>
    </recommendedName>
</protein>
<evidence type="ECO:0000313" key="3">
    <source>
        <dbReference type="Proteomes" id="UP001549366"/>
    </source>
</evidence>
<dbReference type="Proteomes" id="UP001549366">
    <property type="component" value="Unassembled WGS sequence"/>
</dbReference>